<organism evidence="5">
    <name type="scientific">Leptocylindrus danicus</name>
    <dbReference type="NCBI Taxonomy" id="163516"/>
    <lineage>
        <taxon>Eukaryota</taxon>
        <taxon>Sar</taxon>
        <taxon>Stramenopiles</taxon>
        <taxon>Ochrophyta</taxon>
        <taxon>Bacillariophyta</taxon>
        <taxon>Coscinodiscophyceae</taxon>
        <taxon>Chaetocerotophycidae</taxon>
        <taxon>Leptocylindrales</taxon>
        <taxon>Leptocylindraceae</taxon>
        <taxon>Leptocylindrus</taxon>
    </lineage>
</organism>
<dbReference type="InterPro" id="IPR051179">
    <property type="entry name" value="WD_repeat_multifunction"/>
</dbReference>
<dbReference type="EMBL" id="HBGY01004548">
    <property type="protein sequence ID" value="CAD9560798.1"/>
    <property type="molecule type" value="Transcribed_RNA"/>
</dbReference>
<dbReference type="Gene3D" id="2.130.10.10">
    <property type="entry name" value="YVTN repeat-like/Quinoprotein amine dehydrogenase"/>
    <property type="match status" value="1"/>
</dbReference>
<dbReference type="PROSITE" id="PS50082">
    <property type="entry name" value="WD_REPEATS_2"/>
    <property type="match status" value="3"/>
</dbReference>
<dbReference type="SMART" id="SM00320">
    <property type="entry name" value="WD40"/>
    <property type="match status" value="6"/>
</dbReference>
<proteinExistence type="predicted"/>
<feature type="repeat" description="WD" evidence="3">
    <location>
        <begin position="395"/>
        <end position="436"/>
    </location>
</feature>
<dbReference type="PANTHER" id="PTHR19857:SF8">
    <property type="entry name" value="ANGIO-ASSOCIATED MIGRATORY CELL PROTEIN"/>
    <property type="match status" value="1"/>
</dbReference>
<dbReference type="AlphaFoldDB" id="A0A6U2LRQ4"/>
<protein>
    <submittedName>
        <fullName evidence="5">Uncharacterized protein</fullName>
    </submittedName>
</protein>
<evidence type="ECO:0000313" key="5">
    <source>
        <dbReference type="EMBL" id="CAD9560781.1"/>
    </source>
</evidence>
<dbReference type="InterPro" id="IPR015943">
    <property type="entry name" value="WD40/YVTN_repeat-like_dom_sf"/>
</dbReference>
<dbReference type="InterPro" id="IPR001680">
    <property type="entry name" value="WD40_rpt"/>
</dbReference>
<dbReference type="PROSITE" id="PS00678">
    <property type="entry name" value="WD_REPEATS_1"/>
    <property type="match status" value="2"/>
</dbReference>
<dbReference type="InterPro" id="IPR036322">
    <property type="entry name" value="WD40_repeat_dom_sf"/>
</dbReference>
<keyword evidence="1 3" id="KW-0853">WD repeat</keyword>
<feature type="repeat" description="WD" evidence="3">
    <location>
        <begin position="251"/>
        <end position="282"/>
    </location>
</feature>
<keyword evidence="2" id="KW-0677">Repeat</keyword>
<dbReference type="EMBL" id="HBGY01004537">
    <property type="protein sequence ID" value="CAD9560781.1"/>
    <property type="molecule type" value="Transcribed_RNA"/>
</dbReference>
<gene>
    <name evidence="5" type="ORF">LDAN0321_LOCUS2712</name>
    <name evidence="6" type="ORF">LDAN0321_LOCUS2721</name>
</gene>
<dbReference type="PROSITE" id="PS50294">
    <property type="entry name" value="WD_REPEATS_REGION"/>
    <property type="match status" value="2"/>
</dbReference>
<dbReference type="Pfam" id="PF00400">
    <property type="entry name" value="WD40"/>
    <property type="match status" value="5"/>
</dbReference>
<dbReference type="PANTHER" id="PTHR19857">
    <property type="entry name" value="MITOCHONDRIAL DIVISION PROTEIN 1-RELATED"/>
    <property type="match status" value="1"/>
</dbReference>
<name>A0A6U2LRQ4_9STRA</name>
<evidence type="ECO:0000313" key="6">
    <source>
        <dbReference type="EMBL" id="CAD9560798.1"/>
    </source>
</evidence>
<accession>A0A6U2LRQ4</accession>
<evidence type="ECO:0000256" key="4">
    <source>
        <dbReference type="SAM" id="MobiDB-lite"/>
    </source>
</evidence>
<sequence length="488" mass="52080">MESTNNTNDNNNNDDDAQMQMDVIPGEEEHEPAYIDPENTIEVDDDDDDAMPMDDDDDDGKEETAEDDGIAEEETAEQRRKQSSIADMSSFKLGADDEQVHTDAVFAVSTCFIAETQQLLIASGGGDDKAYVTIISNDGSKRVIHCAYNHTDSVSCTSFNVNKHNKGNVMLAVGSFDGTVQLYDLTAILAADAATDADTANIVQPVRQLDGPSDVEWIAWHPKGGTVVLVGSSDGTLWMWFVSNGKCLQVFVGHEGEVNAGCFTVDGKWAVSCGSDATLRVWAPKTGLSRYVFRNGSDVRFSDGAPLLCLDVGGGTDQQLAIAGAADGLAWIVHLGNKRVITSLMHCAAGGELASVEAVGFAPAAVNANWVATGGVNGDLKIWDLTNNQCRQTCSHGEKVAITRMKWHSTMPLIYTAASDGALRLWDARSGILLHKMTGHLDVVNDLDVKFGAVQSGEPDIVVAGSDDRTVRGFLVDVAKCLQAASGS</sequence>
<dbReference type="InterPro" id="IPR019775">
    <property type="entry name" value="WD40_repeat_CS"/>
</dbReference>
<feature type="region of interest" description="Disordered" evidence="4">
    <location>
        <begin position="1"/>
        <end position="85"/>
    </location>
</feature>
<feature type="repeat" description="WD" evidence="3">
    <location>
        <begin position="349"/>
        <end position="393"/>
    </location>
</feature>
<dbReference type="SUPFAM" id="SSF50978">
    <property type="entry name" value="WD40 repeat-like"/>
    <property type="match status" value="1"/>
</dbReference>
<evidence type="ECO:0000256" key="3">
    <source>
        <dbReference type="PROSITE-ProRule" id="PRU00221"/>
    </source>
</evidence>
<evidence type="ECO:0000256" key="1">
    <source>
        <dbReference type="ARBA" id="ARBA00022574"/>
    </source>
</evidence>
<reference evidence="5" key="1">
    <citation type="submission" date="2021-01" db="EMBL/GenBank/DDBJ databases">
        <authorList>
            <person name="Corre E."/>
            <person name="Pelletier E."/>
            <person name="Niang G."/>
            <person name="Scheremetjew M."/>
            <person name="Finn R."/>
            <person name="Kale V."/>
            <person name="Holt S."/>
            <person name="Cochrane G."/>
            <person name="Meng A."/>
            <person name="Brown T."/>
            <person name="Cohen L."/>
        </authorList>
    </citation>
    <scope>NUCLEOTIDE SEQUENCE</scope>
    <source>
        <strain evidence="5">B650</strain>
    </source>
</reference>
<feature type="compositionally biased region" description="Acidic residues" evidence="4">
    <location>
        <begin position="39"/>
        <end position="75"/>
    </location>
</feature>
<evidence type="ECO:0000256" key="2">
    <source>
        <dbReference type="ARBA" id="ARBA00022737"/>
    </source>
</evidence>
<feature type="compositionally biased region" description="Low complexity" evidence="4">
    <location>
        <begin position="1"/>
        <end position="11"/>
    </location>
</feature>